<dbReference type="Gene3D" id="2.40.50.100">
    <property type="match status" value="1"/>
</dbReference>
<feature type="compositionally biased region" description="Polar residues" evidence="1">
    <location>
        <begin position="221"/>
        <end position="232"/>
    </location>
</feature>
<gene>
    <name evidence="4" type="ORF">C1H84_08845</name>
</gene>
<feature type="domain" description="Multidrug resistance protein MdtA-like C-terminal permuted SH3" evidence="3">
    <location>
        <begin position="286"/>
        <end position="340"/>
    </location>
</feature>
<organism evidence="4 5">
    <name type="scientific">Glutamicibacter soli</name>
    <dbReference type="NCBI Taxonomy" id="453836"/>
    <lineage>
        <taxon>Bacteria</taxon>
        <taxon>Bacillati</taxon>
        <taxon>Actinomycetota</taxon>
        <taxon>Actinomycetes</taxon>
        <taxon>Micrococcales</taxon>
        <taxon>Micrococcaceae</taxon>
        <taxon>Glutamicibacter</taxon>
    </lineage>
</organism>
<dbReference type="PANTHER" id="PTHR30469">
    <property type="entry name" value="MULTIDRUG RESISTANCE PROTEIN MDTA"/>
    <property type="match status" value="1"/>
</dbReference>
<dbReference type="GO" id="GO:1990281">
    <property type="term" value="C:efflux pump complex"/>
    <property type="evidence" value="ECO:0007669"/>
    <property type="project" value="TreeGrafter"/>
</dbReference>
<dbReference type="Pfam" id="PF25967">
    <property type="entry name" value="RND-MFP_C"/>
    <property type="match status" value="1"/>
</dbReference>
<evidence type="ECO:0000256" key="1">
    <source>
        <dbReference type="SAM" id="MobiDB-lite"/>
    </source>
</evidence>
<dbReference type="SUPFAM" id="SSF111369">
    <property type="entry name" value="HlyD-like secretion proteins"/>
    <property type="match status" value="1"/>
</dbReference>
<feature type="region of interest" description="Disordered" evidence="1">
    <location>
        <begin position="221"/>
        <end position="258"/>
    </location>
</feature>
<dbReference type="GO" id="GO:0015562">
    <property type="term" value="F:efflux transmembrane transporter activity"/>
    <property type="evidence" value="ECO:0007669"/>
    <property type="project" value="TreeGrafter"/>
</dbReference>
<feature type="compositionally biased region" description="Polar residues" evidence="1">
    <location>
        <begin position="113"/>
        <end position="123"/>
    </location>
</feature>
<sequence length="361" mass="38062">MSQRRVFRRFVLPIAWLLIGAVIAVSLVSIAFTGSSSANDDQLYPTGEVPAETVTVEKSTVENTLAITGTIKLDDAQTLNAPVDGVVNWAFVKPGDNVSKGDRIFQIRAETQPEATNTTSSADNESDAAEQVQQPAKAVVAYHDVRATATGKVGKFAIELNDEVTKGAALGKVQPQNFKAVGTINPLDRYRLMEGAREAEITIDGGPEPFVCKNLSVADSASESIDQEQGSEAANEETITGLGSEPGQEQPGGASGSEISCVVPEDVVVFDGLSMRMDIDAGSAENVLTVPVTAVRGLVGQGAIWVLNDKGKEIRTEVELGVTDGKVVEVVSGVKSGAEVLRYVPGSNPVPETEPGMEFYP</sequence>
<keyword evidence="5" id="KW-1185">Reference proteome</keyword>
<name>A0A365YHN0_9MICC</name>
<keyword evidence="2" id="KW-0472">Membrane</keyword>
<reference evidence="4 5" key="1">
    <citation type="submission" date="2018-01" db="EMBL/GenBank/DDBJ databases">
        <title>Glutamicibacter soli strain NHPC-3 Whole genome sequence and assembly.</title>
        <authorList>
            <person name="Choudhury P."/>
            <person name="Gupta D."/>
            <person name="Sengupta K."/>
            <person name="Jawed A."/>
            <person name="Sultana N."/>
            <person name="Saha P."/>
        </authorList>
    </citation>
    <scope>NUCLEOTIDE SEQUENCE [LARGE SCALE GENOMIC DNA]</scope>
    <source>
        <strain evidence="4 5">NHPC-3</strain>
    </source>
</reference>
<comment type="caution">
    <text evidence="4">The sequence shown here is derived from an EMBL/GenBank/DDBJ whole genome shotgun (WGS) entry which is preliminary data.</text>
</comment>
<feature type="transmembrane region" description="Helical" evidence="2">
    <location>
        <begin position="12"/>
        <end position="32"/>
    </location>
</feature>
<dbReference type="EMBL" id="POAF01000003">
    <property type="protein sequence ID" value="RBM01927.1"/>
    <property type="molecule type" value="Genomic_DNA"/>
</dbReference>
<accession>A0A365YHN0</accession>
<keyword evidence="2" id="KW-1133">Transmembrane helix</keyword>
<evidence type="ECO:0000313" key="5">
    <source>
        <dbReference type="Proteomes" id="UP000252167"/>
    </source>
</evidence>
<dbReference type="RefSeq" id="WP_113607172.1">
    <property type="nucleotide sequence ID" value="NZ_POAF01000003.1"/>
</dbReference>
<dbReference type="InterPro" id="IPR058627">
    <property type="entry name" value="MdtA-like_C"/>
</dbReference>
<evidence type="ECO:0000256" key="2">
    <source>
        <dbReference type="SAM" id="Phobius"/>
    </source>
</evidence>
<dbReference type="PANTHER" id="PTHR30469:SF15">
    <property type="entry name" value="HLYD FAMILY OF SECRETION PROTEINS"/>
    <property type="match status" value="1"/>
</dbReference>
<feature type="region of interest" description="Disordered" evidence="1">
    <location>
        <begin position="109"/>
        <end position="132"/>
    </location>
</feature>
<evidence type="ECO:0000259" key="3">
    <source>
        <dbReference type="Pfam" id="PF25967"/>
    </source>
</evidence>
<proteinExistence type="predicted"/>
<dbReference type="Proteomes" id="UP000252167">
    <property type="component" value="Unassembled WGS sequence"/>
</dbReference>
<keyword evidence="2" id="KW-0812">Transmembrane</keyword>
<evidence type="ECO:0000313" key="4">
    <source>
        <dbReference type="EMBL" id="RBM01927.1"/>
    </source>
</evidence>
<protein>
    <recommendedName>
        <fullName evidence="3">Multidrug resistance protein MdtA-like C-terminal permuted SH3 domain-containing protein</fullName>
    </recommendedName>
</protein>
<dbReference type="AlphaFoldDB" id="A0A365YHN0"/>
<dbReference type="Gene3D" id="2.40.420.20">
    <property type="match status" value="1"/>
</dbReference>